<dbReference type="FunCoup" id="A0A1Y1YI54">
    <property type="interactions" value="779"/>
</dbReference>
<dbReference type="PANTHER" id="PTHR12553:SF49">
    <property type="entry name" value="ZINC PHOSPHODIESTERASE ELAC PROTEIN 2"/>
    <property type="match status" value="1"/>
</dbReference>
<evidence type="ECO:0000256" key="7">
    <source>
        <dbReference type="ARBA" id="ARBA00022723"/>
    </source>
</evidence>
<dbReference type="Gene3D" id="3.60.15.10">
    <property type="entry name" value="Ribonuclease Z/Hydroxyacylglutathione hydrolase-like"/>
    <property type="match status" value="2"/>
</dbReference>
<evidence type="ECO:0000256" key="1">
    <source>
        <dbReference type="ARBA" id="ARBA00000402"/>
    </source>
</evidence>
<dbReference type="Pfam" id="PF12706">
    <property type="entry name" value="Lactamase_B_2"/>
    <property type="match status" value="1"/>
</dbReference>
<dbReference type="Proteomes" id="UP000193498">
    <property type="component" value="Unassembled WGS sequence"/>
</dbReference>
<evidence type="ECO:0000259" key="13">
    <source>
        <dbReference type="Pfam" id="PF13691"/>
    </source>
</evidence>
<evidence type="ECO:0000256" key="9">
    <source>
        <dbReference type="ARBA" id="ARBA00022801"/>
    </source>
</evidence>
<feature type="domain" description="Metallo-beta-lactamase" evidence="12">
    <location>
        <begin position="500"/>
        <end position="719"/>
    </location>
</feature>
<evidence type="ECO:0000313" key="15">
    <source>
        <dbReference type="Proteomes" id="UP000193498"/>
    </source>
</evidence>
<keyword evidence="15" id="KW-1185">Reference proteome</keyword>
<evidence type="ECO:0000256" key="10">
    <source>
        <dbReference type="ARBA" id="ARBA00022833"/>
    </source>
</evidence>
<dbReference type="EMBL" id="MCFE01000127">
    <property type="protein sequence ID" value="ORX97727.1"/>
    <property type="molecule type" value="Genomic_DNA"/>
</dbReference>
<dbReference type="GO" id="GO:0005739">
    <property type="term" value="C:mitochondrion"/>
    <property type="evidence" value="ECO:0007669"/>
    <property type="project" value="TreeGrafter"/>
</dbReference>
<dbReference type="InterPro" id="IPR036866">
    <property type="entry name" value="RibonucZ/Hydroxyglut_hydro"/>
</dbReference>
<evidence type="ECO:0000259" key="12">
    <source>
        <dbReference type="Pfam" id="PF12706"/>
    </source>
</evidence>
<keyword evidence="10" id="KW-0862">Zinc</keyword>
<dbReference type="InParanoid" id="A0A1Y1YI54"/>
<feature type="region of interest" description="Disordered" evidence="11">
    <location>
        <begin position="129"/>
        <end position="165"/>
    </location>
</feature>
<feature type="domain" description="tRNase Z endonuclease" evidence="13">
    <location>
        <begin position="6"/>
        <end position="65"/>
    </location>
</feature>
<evidence type="ECO:0000256" key="3">
    <source>
        <dbReference type="ARBA" id="ARBA00007823"/>
    </source>
</evidence>
<evidence type="ECO:0000256" key="4">
    <source>
        <dbReference type="ARBA" id="ARBA00012477"/>
    </source>
</evidence>
<proteinExistence type="inferred from homology"/>
<evidence type="ECO:0000256" key="5">
    <source>
        <dbReference type="ARBA" id="ARBA00022694"/>
    </source>
</evidence>
<comment type="caution">
    <text evidence="14">The sequence shown here is derived from an EMBL/GenBank/DDBJ whole genome shotgun (WGS) entry which is preliminary data.</text>
</comment>
<dbReference type="PANTHER" id="PTHR12553">
    <property type="entry name" value="ZINC PHOSPHODIESTERASE ELAC PROTEIN 2"/>
    <property type="match status" value="1"/>
</dbReference>
<evidence type="ECO:0000313" key="14">
    <source>
        <dbReference type="EMBL" id="ORX97727.1"/>
    </source>
</evidence>
<name>A0A1Y1YI54_9FUNG</name>
<dbReference type="Pfam" id="PF13691">
    <property type="entry name" value="Lactamase_B_4"/>
    <property type="match status" value="1"/>
</dbReference>
<organism evidence="14 15">
    <name type="scientific">Basidiobolus meristosporus CBS 931.73</name>
    <dbReference type="NCBI Taxonomy" id="1314790"/>
    <lineage>
        <taxon>Eukaryota</taxon>
        <taxon>Fungi</taxon>
        <taxon>Fungi incertae sedis</taxon>
        <taxon>Zoopagomycota</taxon>
        <taxon>Entomophthoromycotina</taxon>
        <taxon>Basidiobolomycetes</taxon>
        <taxon>Basidiobolales</taxon>
        <taxon>Basidiobolaceae</taxon>
        <taxon>Basidiobolus</taxon>
    </lineage>
</organism>
<dbReference type="AlphaFoldDB" id="A0A1Y1YI54"/>
<feature type="compositionally biased region" description="Polar residues" evidence="11">
    <location>
        <begin position="129"/>
        <end position="138"/>
    </location>
</feature>
<keyword evidence="6" id="KW-0540">Nuclease</keyword>
<dbReference type="STRING" id="1314790.A0A1Y1YI54"/>
<reference evidence="14 15" key="1">
    <citation type="submission" date="2016-07" db="EMBL/GenBank/DDBJ databases">
        <title>Pervasive Adenine N6-methylation of Active Genes in Fungi.</title>
        <authorList>
            <consortium name="DOE Joint Genome Institute"/>
            <person name="Mondo S.J."/>
            <person name="Dannebaum R.O."/>
            <person name="Kuo R.C."/>
            <person name="Labutti K."/>
            <person name="Haridas S."/>
            <person name="Kuo A."/>
            <person name="Salamov A."/>
            <person name="Ahrendt S.R."/>
            <person name="Lipzen A."/>
            <person name="Sullivan W."/>
            <person name="Andreopoulos W.B."/>
            <person name="Clum A."/>
            <person name="Lindquist E."/>
            <person name="Daum C."/>
            <person name="Ramamoorthy G.K."/>
            <person name="Gryganskyi A."/>
            <person name="Culley D."/>
            <person name="Magnuson J.K."/>
            <person name="James T.Y."/>
            <person name="O'Malley M.A."/>
            <person name="Stajich J.E."/>
            <person name="Spatafora J.W."/>
            <person name="Visel A."/>
            <person name="Grigoriev I.V."/>
        </authorList>
    </citation>
    <scope>NUCLEOTIDE SEQUENCE [LARGE SCALE GENOMIC DNA]</scope>
    <source>
        <strain evidence="14 15">CBS 931.73</strain>
    </source>
</reference>
<evidence type="ECO:0000256" key="11">
    <source>
        <dbReference type="SAM" id="MobiDB-lite"/>
    </source>
</evidence>
<keyword evidence="8" id="KW-0255">Endonuclease</keyword>
<protein>
    <recommendedName>
        <fullName evidence="4">ribonuclease Z</fullName>
        <ecNumber evidence="4">3.1.26.11</ecNumber>
    </recommendedName>
</protein>
<dbReference type="EC" id="3.1.26.11" evidence="4"/>
<keyword evidence="9 14" id="KW-0378">Hydrolase</keyword>
<dbReference type="InterPro" id="IPR001279">
    <property type="entry name" value="Metallo-B-lactamas"/>
</dbReference>
<keyword evidence="5" id="KW-0819">tRNA processing</keyword>
<dbReference type="CDD" id="cd07718">
    <property type="entry name" value="RNaseZ_ELAC1_ELAC2-C-term-like_MBL-fold"/>
    <property type="match status" value="1"/>
</dbReference>
<dbReference type="GO" id="GO:0046872">
    <property type="term" value="F:metal ion binding"/>
    <property type="evidence" value="ECO:0007669"/>
    <property type="project" value="UniProtKB-KW"/>
</dbReference>
<comment type="cofactor">
    <cofactor evidence="2">
        <name>Zn(2+)</name>
        <dbReference type="ChEBI" id="CHEBI:29105"/>
    </cofactor>
</comment>
<keyword evidence="7" id="KW-0479">Metal-binding</keyword>
<evidence type="ECO:0000256" key="2">
    <source>
        <dbReference type="ARBA" id="ARBA00001947"/>
    </source>
</evidence>
<comment type="similarity">
    <text evidence="3">Belongs to the RNase Z family.</text>
</comment>
<accession>A0A1Y1YI54</accession>
<evidence type="ECO:0000256" key="8">
    <source>
        <dbReference type="ARBA" id="ARBA00022759"/>
    </source>
</evidence>
<gene>
    <name evidence="14" type="ORF">K493DRAFT_281035</name>
</gene>
<sequence>MKSYIQIIGTSGVDVTPSVVVHFDSQRYLFNCGEGTQRLCVEKKVRLAKLQNIFFTRINWENTGGIPGMMLTLADAGTTKLTLHGGPNLTHFIAATRHFIQRSSLKLGLNESMEPYKDENLTMTTVQLTPDYQPNRGTPINIASIDRSRKRKPTTETDTAREAEDAESIRQTVLKKMFGEKNIDISMCKQAQLEVQKESVSKKPKVTNPTNERKIYERLPRVERSRIALCYICQGPTIQGKFDPKAAAELGVQRGPDFGKLKNGQSVTTSSGVVVKPEQVVGPSRPGTNFIIVDCPSTAYIPSLVNSPEFEQFLGSGRSLNIHCAIHLVGDDVLENKQYQKWMKKFGSGCQHIVAHPKYCAQTITFSGSAKAQMKLSHIDSEIFPIPYFSNVAEKQLSSIPDLPKRCVEASSLLVYHTEPTQKLDTSGVLPPLNPSAKELKPFLNRRQDYVNAVKKLQIDRTQPSKEDVVIATLGTGSSLPSKYRNVSSTAIIIPHVGSILLDAGEGTYGQLYRHLGVNKSHNQMINQSVDDFLRSLKFIFVSHLHADHHLGVIRILDKWNELQPSTHKQPLYIVAPLRFQTWLHEYSDVQEIGLGSIRFINAEELVYHKKRNYTPYHLKDLKQALNLKEIKTTDVIHCPWAYGISLEHTEGWKLVYSGDTRPCDKLVHLGKDATLLIHEATFEHEKKQEAIEKRHSTVTEAIDVSARMNSSFLLLTHFSQRYPQVPVFTDSHAKVGISFDLMNVRISELSKLSKFVQPLKVLYRNSSGEMDSDEEESL</sequence>
<dbReference type="SUPFAM" id="SSF56281">
    <property type="entry name" value="Metallo-hydrolase/oxidoreductase"/>
    <property type="match status" value="2"/>
</dbReference>
<dbReference type="GO" id="GO:1990180">
    <property type="term" value="P:mitochondrial tRNA 3'-end processing"/>
    <property type="evidence" value="ECO:0007669"/>
    <property type="project" value="TreeGrafter"/>
</dbReference>
<dbReference type="InterPro" id="IPR027794">
    <property type="entry name" value="tRNase_Z_dom"/>
</dbReference>
<evidence type="ECO:0000256" key="6">
    <source>
        <dbReference type="ARBA" id="ARBA00022722"/>
    </source>
</evidence>
<dbReference type="OrthoDB" id="527344at2759"/>
<feature type="compositionally biased region" description="Basic and acidic residues" evidence="11">
    <location>
        <begin position="153"/>
        <end position="163"/>
    </location>
</feature>
<dbReference type="InterPro" id="IPR047151">
    <property type="entry name" value="RNZ2-like"/>
</dbReference>
<comment type="catalytic activity">
    <reaction evidence="1">
        <text>Endonucleolytic cleavage of RNA, removing extra 3' nucleotides from tRNA precursor, generating 3' termini of tRNAs. A 3'-hydroxy group is left at the tRNA terminus and a 5'-phosphoryl group is left at the trailer molecule.</text>
        <dbReference type="EC" id="3.1.26.11"/>
    </reaction>
</comment>
<dbReference type="GO" id="GO:0042781">
    <property type="term" value="F:3'-tRNA processing endoribonuclease activity"/>
    <property type="evidence" value="ECO:0007669"/>
    <property type="project" value="UniProtKB-EC"/>
</dbReference>